<dbReference type="EC" id="3.1.1.-" evidence="5"/>
<dbReference type="InterPro" id="IPR011118">
    <property type="entry name" value="Tannase/feruloyl_esterase"/>
</dbReference>
<evidence type="ECO:0000256" key="3">
    <source>
        <dbReference type="ARBA" id="ARBA00022801"/>
    </source>
</evidence>
<evidence type="ECO:0000256" key="2">
    <source>
        <dbReference type="ARBA" id="ARBA00022729"/>
    </source>
</evidence>
<keyword evidence="8" id="KW-1185">Reference proteome</keyword>
<dbReference type="Pfam" id="PF07519">
    <property type="entry name" value="Tannase"/>
    <property type="match status" value="1"/>
</dbReference>
<organism evidence="7 8">
    <name type="scientific">Lasiosphaeria hispida</name>
    <dbReference type="NCBI Taxonomy" id="260671"/>
    <lineage>
        <taxon>Eukaryota</taxon>
        <taxon>Fungi</taxon>
        <taxon>Dikarya</taxon>
        <taxon>Ascomycota</taxon>
        <taxon>Pezizomycotina</taxon>
        <taxon>Sordariomycetes</taxon>
        <taxon>Sordariomycetidae</taxon>
        <taxon>Sordariales</taxon>
        <taxon>Lasiosphaeriaceae</taxon>
        <taxon>Lasiosphaeria</taxon>
    </lineage>
</organism>
<dbReference type="PANTHER" id="PTHR33938">
    <property type="entry name" value="FERULOYL ESTERASE B-RELATED"/>
    <property type="match status" value="1"/>
</dbReference>
<keyword evidence="3 5" id="KW-0378">Hydrolase</keyword>
<reference evidence="7" key="1">
    <citation type="journal article" date="2023" name="Mol. Phylogenet. Evol.">
        <title>Genome-scale phylogeny and comparative genomics of the fungal order Sordariales.</title>
        <authorList>
            <person name="Hensen N."/>
            <person name="Bonometti L."/>
            <person name="Westerberg I."/>
            <person name="Brannstrom I.O."/>
            <person name="Guillou S."/>
            <person name="Cros-Aarteil S."/>
            <person name="Calhoun S."/>
            <person name="Haridas S."/>
            <person name="Kuo A."/>
            <person name="Mondo S."/>
            <person name="Pangilinan J."/>
            <person name="Riley R."/>
            <person name="LaButti K."/>
            <person name="Andreopoulos B."/>
            <person name="Lipzen A."/>
            <person name="Chen C."/>
            <person name="Yan M."/>
            <person name="Daum C."/>
            <person name="Ng V."/>
            <person name="Clum A."/>
            <person name="Steindorff A."/>
            <person name="Ohm R.A."/>
            <person name="Martin F."/>
            <person name="Silar P."/>
            <person name="Natvig D.O."/>
            <person name="Lalanne C."/>
            <person name="Gautier V."/>
            <person name="Ament-Velasquez S.L."/>
            <person name="Kruys A."/>
            <person name="Hutchinson M.I."/>
            <person name="Powell A.J."/>
            <person name="Barry K."/>
            <person name="Miller A.N."/>
            <person name="Grigoriev I.V."/>
            <person name="Debuchy R."/>
            <person name="Gladieux P."/>
            <person name="Hiltunen Thoren M."/>
            <person name="Johannesson H."/>
        </authorList>
    </citation>
    <scope>NUCLEOTIDE SEQUENCE</scope>
    <source>
        <strain evidence="7">CBS 955.72</strain>
    </source>
</reference>
<dbReference type="AlphaFoldDB" id="A0AAJ0HB91"/>
<dbReference type="Proteomes" id="UP001275084">
    <property type="component" value="Unassembled WGS sequence"/>
</dbReference>
<dbReference type="PANTHER" id="PTHR33938:SF2">
    <property type="entry name" value="CARBOXYLIC ESTER HYDROLASE"/>
    <property type="match status" value="1"/>
</dbReference>
<protein>
    <recommendedName>
        <fullName evidence="5">Carboxylic ester hydrolase</fullName>
        <ecNumber evidence="5">3.1.1.-</ecNumber>
    </recommendedName>
</protein>
<keyword evidence="2" id="KW-0732">Signal</keyword>
<accession>A0AAJ0HB91</accession>
<evidence type="ECO:0000313" key="8">
    <source>
        <dbReference type="Proteomes" id="UP001275084"/>
    </source>
</evidence>
<sequence length="330" mass="35995">MDVLRHNVRVKGSKFPADQPSSVPRLAAHNDTPHSRHGRRGRVPGTPVLYKARPPASAPYHIPMALTPFIAAEVLRQCDPADGACAFDFTRLLYNNTLAPITSPATNGDCLTPAQVGTVKKVYGDYVSPSGQFLHLGLAFSTEEQWWLLLGGTTEPSPFGLAGQRDVLFDDPDWDWRMYNGSVITAADAHEPGARRQARHVPRGAGRRAGAKDSEYYYNATIVAVGGGDGAQVADFFRLFMVPGLQHCRRTVWSVPGFKDSRHDTLLGLISWVEDGKPVDQLIAAACKSEVDANSGVWRQRPICPWPSTAVYDRVGNVDEASSWKCPSSG</sequence>
<evidence type="ECO:0000256" key="4">
    <source>
        <dbReference type="ARBA" id="ARBA00023157"/>
    </source>
</evidence>
<dbReference type="GO" id="GO:0052689">
    <property type="term" value="F:carboxylic ester hydrolase activity"/>
    <property type="evidence" value="ECO:0007669"/>
    <property type="project" value="UniProtKB-KW"/>
</dbReference>
<keyword evidence="1" id="KW-0719">Serine esterase</keyword>
<evidence type="ECO:0000256" key="6">
    <source>
        <dbReference type="SAM" id="MobiDB-lite"/>
    </source>
</evidence>
<evidence type="ECO:0000256" key="5">
    <source>
        <dbReference type="RuleBase" id="RU361238"/>
    </source>
</evidence>
<proteinExistence type="inferred from homology"/>
<keyword evidence="4" id="KW-1015">Disulfide bond</keyword>
<comment type="caution">
    <text evidence="7">The sequence shown here is derived from an EMBL/GenBank/DDBJ whole genome shotgun (WGS) entry which is preliminary data.</text>
</comment>
<comment type="similarity">
    <text evidence="5">Belongs to the tannase family.</text>
</comment>
<evidence type="ECO:0000256" key="1">
    <source>
        <dbReference type="ARBA" id="ARBA00022487"/>
    </source>
</evidence>
<dbReference type="EMBL" id="JAUIQD010000006">
    <property type="protein sequence ID" value="KAK3346019.1"/>
    <property type="molecule type" value="Genomic_DNA"/>
</dbReference>
<reference evidence="7" key="2">
    <citation type="submission" date="2023-06" db="EMBL/GenBank/DDBJ databases">
        <authorList>
            <consortium name="Lawrence Berkeley National Laboratory"/>
            <person name="Haridas S."/>
            <person name="Hensen N."/>
            <person name="Bonometti L."/>
            <person name="Westerberg I."/>
            <person name="Brannstrom I.O."/>
            <person name="Guillou S."/>
            <person name="Cros-Aarteil S."/>
            <person name="Calhoun S."/>
            <person name="Kuo A."/>
            <person name="Mondo S."/>
            <person name="Pangilinan J."/>
            <person name="Riley R."/>
            <person name="Labutti K."/>
            <person name="Andreopoulos B."/>
            <person name="Lipzen A."/>
            <person name="Chen C."/>
            <person name="Yanf M."/>
            <person name="Daum C."/>
            <person name="Ng V."/>
            <person name="Clum A."/>
            <person name="Steindorff A."/>
            <person name="Ohm R."/>
            <person name="Martin F."/>
            <person name="Silar P."/>
            <person name="Natvig D."/>
            <person name="Lalanne C."/>
            <person name="Gautier V."/>
            <person name="Ament-Velasquez S.L."/>
            <person name="Kruys A."/>
            <person name="Hutchinson M.I."/>
            <person name="Powell A.J."/>
            <person name="Barry K."/>
            <person name="Miller A.N."/>
            <person name="Grigoriev I.V."/>
            <person name="Debuchy R."/>
            <person name="Gladieux P."/>
            <person name="Thoren M.H."/>
            <person name="Johannesson H."/>
        </authorList>
    </citation>
    <scope>NUCLEOTIDE SEQUENCE</scope>
    <source>
        <strain evidence="7">CBS 955.72</strain>
    </source>
</reference>
<gene>
    <name evidence="7" type="ORF">B0T25DRAFT_571181</name>
</gene>
<feature type="region of interest" description="Disordered" evidence="6">
    <location>
        <begin position="11"/>
        <end position="47"/>
    </location>
</feature>
<name>A0AAJ0HB91_9PEZI</name>
<evidence type="ECO:0000313" key="7">
    <source>
        <dbReference type="EMBL" id="KAK3346019.1"/>
    </source>
</evidence>